<dbReference type="InterPro" id="IPR013767">
    <property type="entry name" value="PAS_fold"/>
</dbReference>
<dbReference type="Gene3D" id="6.10.340.10">
    <property type="match status" value="1"/>
</dbReference>
<keyword evidence="8" id="KW-1185">Reference proteome</keyword>
<dbReference type="Pfam" id="PF08447">
    <property type="entry name" value="PAS_3"/>
    <property type="match status" value="1"/>
</dbReference>
<keyword evidence="3" id="KW-0812">Transmembrane</keyword>
<dbReference type="SMART" id="SM00091">
    <property type="entry name" value="PAS"/>
    <property type="match status" value="2"/>
</dbReference>
<dbReference type="InterPro" id="IPR035965">
    <property type="entry name" value="PAS-like_dom_sf"/>
</dbReference>
<evidence type="ECO:0000256" key="2">
    <source>
        <dbReference type="SAM" id="Coils"/>
    </source>
</evidence>
<dbReference type="PROSITE" id="PS50885">
    <property type="entry name" value="HAMP"/>
    <property type="match status" value="1"/>
</dbReference>
<proteinExistence type="predicted"/>
<feature type="domain" description="PAS" evidence="4">
    <location>
        <begin position="770"/>
        <end position="841"/>
    </location>
</feature>
<evidence type="ECO:0000259" key="5">
    <source>
        <dbReference type="PROSITE" id="PS50113"/>
    </source>
</evidence>
<dbReference type="AlphaFoldDB" id="A0A937AGS0"/>
<dbReference type="PROSITE" id="PS50112">
    <property type="entry name" value="PAS"/>
    <property type="match status" value="2"/>
</dbReference>
<dbReference type="InterPro" id="IPR001932">
    <property type="entry name" value="PPM-type_phosphatase-like_dom"/>
</dbReference>
<dbReference type="RefSeq" id="WP_201923025.1">
    <property type="nucleotide sequence ID" value="NZ_JAERQG010000004.1"/>
</dbReference>
<evidence type="ECO:0000259" key="6">
    <source>
        <dbReference type="PROSITE" id="PS50885"/>
    </source>
</evidence>
<feature type="coiled-coil region" evidence="2">
    <location>
        <begin position="590"/>
        <end position="655"/>
    </location>
</feature>
<dbReference type="GO" id="GO:0007165">
    <property type="term" value="P:signal transduction"/>
    <property type="evidence" value="ECO:0007669"/>
    <property type="project" value="InterPro"/>
</dbReference>
<dbReference type="PROSITE" id="PS50113">
    <property type="entry name" value="PAC"/>
    <property type="match status" value="2"/>
</dbReference>
<dbReference type="SMART" id="SM00304">
    <property type="entry name" value="HAMP"/>
    <property type="match status" value="1"/>
</dbReference>
<feature type="domain" description="PAC" evidence="5">
    <location>
        <begin position="719"/>
        <end position="770"/>
    </location>
</feature>
<dbReference type="CDD" id="cd06225">
    <property type="entry name" value="HAMP"/>
    <property type="match status" value="1"/>
</dbReference>
<dbReference type="PANTHER" id="PTHR43156">
    <property type="entry name" value="STAGE II SPORULATION PROTEIN E-RELATED"/>
    <property type="match status" value="1"/>
</dbReference>
<dbReference type="InterPro" id="IPR029016">
    <property type="entry name" value="GAF-like_dom_sf"/>
</dbReference>
<dbReference type="Pfam" id="PF00989">
    <property type="entry name" value="PAS"/>
    <property type="match status" value="1"/>
</dbReference>
<keyword evidence="3" id="KW-0472">Membrane</keyword>
<feature type="domain" description="PAS" evidence="4">
    <location>
        <begin position="645"/>
        <end position="715"/>
    </location>
</feature>
<accession>A0A937AGS0</accession>
<dbReference type="InterPro" id="IPR000700">
    <property type="entry name" value="PAS-assoc_C"/>
</dbReference>
<dbReference type="GO" id="GO:0016791">
    <property type="term" value="F:phosphatase activity"/>
    <property type="evidence" value="ECO:0007669"/>
    <property type="project" value="TreeGrafter"/>
</dbReference>
<dbReference type="EMBL" id="JAERQG010000004">
    <property type="protein sequence ID" value="MBL0766471.1"/>
    <property type="molecule type" value="Genomic_DNA"/>
</dbReference>
<dbReference type="Gene3D" id="3.30.450.40">
    <property type="match status" value="1"/>
</dbReference>
<evidence type="ECO:0000256" key="3">
    <source>
        <dbReference type="SAM" id="Phobius"/>
    </source>
</evidence>
<sequence>MFKNIKIGTKISAVLLCVVLLSILIISYMTYNMNLRSIEKLNFERIVVKAQLKADKINSEFEQVKKYANHLGSLSALQSGIRQLQENDTTLNQDSLKTTVLYNIQNEVRLFSDNYTLSGVAITDINGDVLFNSNSNLSDLSQGNNVSATFPDFFEAALIGDNFSTVVELGNEKHVLYGKPLIDDYNSVAGVLILVKSMTPVYELLYKKGRNDYETIESILASQDEKKVSYLSKLRFVPDSLAPESVTLGEKNSVSVQEAAKGKNGYALDKDYAGNEVLAAWTNIPSIGWGLVTKVNSSELDEQSGSLLGNFAIAGLILLFFTFIISLIFSKVLVNPIKSLKETLKLLGKGILPNNVPKKSDDEIGEMAVILDNFISSLKNTATFAKKIGEGDFDADFKPISEEDTLGNSLINMRNSIQEAEKRDKERNWIVTGVAETGEILRSNDDLEQLGDEILAYVTDKINAIQGAFYVLNDDDSDDYFLEMKSSYAYNKKKYMNARFKFAEGLVGQSAIEQDTLLRTEIPYDYVTVTSGLLGDKRPTCILLVPLITDEKVYGVLEFAGFEKFDSSQVKFVEEISLIIARTVFNIKVNERTRKLLAESQEMSQELQEQQEILRQNAEEMEATQEELKRTNQRLEDQIEEVNRTQKRMQLLLENASEVITIYEKDGAVRYISPSVEKILGFKQEDLIDTNDLDKVHPESRDNVSELFKQLVANPDESITSQHQYKNSEGDYVWVEVTGSNQLDDPAIQGIIFNTRDITEKRRAEQEERMRSKMQALSENSVDLIARIDNEGKFFYVNPMIENYTGKKPADVIQKDVSESGIEPKIVEEWMHLLQRVKEEDKKINEEMDFPTDMGDRVMQVNAIPEYDEENQLESVLMVSHDITDRKAIELEIANKNKKITESINYARRIQGSILPDNRVIQKQLPESFIFYKAKDVVSGDFPWYLEVDDIIYIAAVDCTGHGVPGALISLIGYFLLNDIVRSQKISDPGIILDMLDAGVTATLRQDRDDSTTKDGMDIAFCKIDKKKKQVEYAGAHRPLYYLKKDGELVEIKGDKFPIGGGIYKNQTNFENHVIDYQEGDSMFFCSDGFPDQFGGPQNRKFGPKRTRQMIVDNQGKDMDEMHKVFDEAWEGWKADYKQTDDVLLIGIRF</sequence>
<keyword evidence="3" id="KW-1133">Transmembrane helix</keyword>
<dbReference type="NCBIfam" id="TIGR00229">
    <property type="entry name" value="sensory_box"/>
    <property type="match status" value="2"/>
</dbReference>
<feature type="domain" description="PAC" evidence="5">
    <location>
        <begin position="838"/>
        <end position="895"/>
    </location>
</feature>
<dbReference type="SUPFAM" id="SSF55785">
    <property type="entry name" value="PYP-like sensor domain (PAS domain)"/>
    <property type="match status" value="2"/>
</dbReference>
<evidence type="ECO:0000313" key="7">
    <source>
        <dbReference type="EMBL" id="MBL0766471.1"/>
    </source>
</evidence>
<reference evidence="7" key="1">
    <citation type="submission" date="2021-01" db="EMBL/GenBank/DDBJ databases">
        <title>Marivirga sp. nov., isolated from intertidal surface sediments.</title>
        <authorList>
            <person name="Zhang M."/>
        </authorList>
    </citation>
    <scope>NUCLEOTIDE SEQUENCE</scope>
    <source>
        <strain evidence="7">SM1354</strain>
    </source>
</reference>
<dbReference type="PANTHER" id="PTHR43156:SF9">
    <property type="entry name" value="HAMP DOMAIN-CONTAINING PROTEIN"/>
    <property type="match status" value="1"/>
</dbReference>
<dbReference type="CDD" id="cd00130">
    <property type="entry name" value="PAS"/>
    <property type="match status" value="2"/>
</dbReference>
<feature type="domain" description="HAMP" evidence="6">
    <location>
        <begin position="331"/>
        <end position="383"/>
    </location>
</feature>
<dbReference type="Gene3D" id="3.60.40.10">
    <property type="entry name" value="PPM-type phosphatase domain"/>
    <property type="match status" value="1"/>
</dbReference>
<dbReference type="InterPro" id="IPR003660">
    <property type="entry name" value="HAMP_dom"/>
</dbReference>
<dbReference type="InterPro" id="IPR052016">
    <property type="entry name" value="Bact_Sigma-Reg"/>
</dbReference>
<dbReference type="InterPro" id="IPR036457">
    <property type="entry name" value="PPM-type-like_dom_sf"/>
</dbReference>
<dbReference type="Gene3D" id="3.30.450.20">
    <property type="entry name" value="PAS domain"/>
    <property type="match status" value="2"/>
</dbReference>
<evidence type="ECO:0000256" key="1">
    <source>
        <dbReference type="ARBA" id="ARBA00022801"/>
    </source>
</evidence>
<dbReference type="GO" id="GO:0006355">
    <property type="term" value="P:regulation of DNA-templated transcription"/>
    <property type="evidence" value="ECO:0007669"/>
    <property type="project" value="InterPro"/>
</dbReference>
<evidence type="ECO:0000313" key="8">
    <source>
        <dbReference type="Proteomes" id="UP000642920"/>
    </source>
</evidence>
<dbReference type="Pfam" id="PF00672">
    <property type="entry name" value="HAMP"/>
    <property type="match status" value="1"/>
</dbReference>
<name>A0A937AGS0_9BACT</name>
<protein>
    <submittedName>
        <fullName evidence="7">PAS domain S-box protein</fullName>
    </submittedName>
</protein>
<dbReference type="SUPFAM" id="SSF55781">
    <property type="entry name" value="GAF domain-like"/>
    <property type="match status" value="1"/>
</dbReference>
<gene>
    <name evidence="7" type="ORF">JKP34_14485</name>
</gene>
<feature type="transmembrane region" description="Helical" evidence="3">
    <location>
        <begin position="12"/>
        <end position="31"/>
    </location>
</feature>
<dbReference type="InterPro" id="IPR013655">
    <property type="entry name" value="PAS_fold_3"/>
</dbReference>
<evidence type="ECO:0000259" key="4">
    <source>
        <dbReference type="PROSITE" id="PS50112"/>
    </source>
</evidence>
<feature type="transmembrane region" description="Helical" evidence="3">
    <location>
        <begin position="307"/>
        <end position="329"/>
    </location>
</feature>
<dbReference type="InterPro" id="IPR000014">
    <property type="entry name" value="PAS"/>
</dbReference>
<comment type="caution">
    <text evidence="7">The sequence shown here is derived from an EMBL/GenBank/DDBJ whole genome shotgun (WGS) entry which is preliminary data.</text>
</comment>
<dbReference type="InterPro" id="IPR003018">
    <property type="entry name" value="GAF"/>
</dbReference>
<organism evidence="7 8">
    <name type="scientific">Marivirga atlantica</name>
    <dbReference type="NCBI Taxonomy" id="1548457"/>
    <lineage>
        <taxon>Bacteria</taxon>
        <taxon>Pseudomonadati</taxon>
        <taxon>Bacteroidota</taxon>
        <taxon>Cytophagia</taxon>
        <taxon>Cytophagales</taxon>
        <taxon>Marivirgaceae</taxon>
        <taxon>Marivirga</taxon>
    </lineage>
</organism>
<dbReference type="Pfam" id="PF07228">
    <property type="entry name" value="SpoIIE"/>
    <property type="match status" value="1"/>
</dbReference>
<dbReference type="Pfam" id="PF13185">
    <property type="entry name" value="GAF_2"/>
    <property type="match status" value="1"/>
</dbReference>
<keyword evidence="2" id="KW-0175">Coiled coil</keyword>
<dbReference type="Proteomes" id="UP000642920">
    <property type="component" value="Unassembled WGS sequence"/>
</dbReference>
<dbReference type="GO" id="GO:0016020">
    <property type="term" value="C:membrane"/>
    <property type="evidence" value="ECO:0007669"/>
    <property type="project" value="InterPro"/>
</dbReference>
<keyword evidence="1" id="KW-0378">Hydrolase</keyword>